<evidence type="ECO:0000313" key="2">
    <source>
        <dbReference type="EMBL" id="GAK43920.1"/>
    </source>
</evidence>
<dbReference type="Pfam" id="PF00903">
    <property type="entry name" value="Glyoxalase"/>
    <property type="match status" value="1"/>
</dbReference>
<sequence>MKQALTLITLAVEDLPRALAFYRDGLGWTPGFTAGNIAFFQMNGVAFALFKQDEMAKELGRDIAARRGGIALAHNVESPEAVDALLSEIRKLEGGAILSEPVKREWGGYSGYFEDPDGHAWEVAWNPYWTLSPEGFVTI</sequence>
<keyword evidence="3" id="KW-1185">Reference proteome</keyword>
<dbReference type="EMBL" id="BBIO01000002">
    <property type="protein sequence ID" value="GAK43920.1"/>
    <property type="molecule type" value="Genomic_DNA"/>
</dbReference>
<dbReference type="Gene3D" id="3.10.180.10">
    <property type="entry name" value="2,3-Dihydroxybiphenyl 1,2-Dioxygenase, domain 1"/>
    <property type="match status" value="1"/>
</dbReference>
<dbReference type="GO" id="GO:0016829">
    <property type="term" value="F:lyase activity"/>
    <property type="evidence" value="ECO:0007669"/>
    <property type="project" value="UniProtKB-KW"/>
</dbReference>
<dbReference type="RefSeq" id="WP_045442437.1">
    <property type="nucleotide sequence ID" value="NZ_BBIO01000002.1"/>
</dbReference>
<dbReference type="PANTHER" id="PTHR36503:SF1">
    <property type="entry name" value="BLR2520 PROTEIN"/>
    <property type="match status" value="1"/>
</dbReference>
<reference evidence="2 3" key="1">
    <citation type="submission" date="2014-07" db="EMBL/GenBank/DDBJ databases">
        <title>Tepidicaulis marinum gen. nov., sp. nov., a novel marine bacterium denitrifying nitrate to nitrous oxide strictly under microaerobic conditions.</title>
        <authorList>
            <person name="Takeuchi M."/>
            <person name="Yamagishi T."/>
            <person name="Kamagata Y."/>
            <person name="Oshima K."/>
            <person name="Hattori M."/>
            <person name="Katayama T."/>
            <person name="Hanada S."/>
            <person name="Tamaki H."/>
            <person name="Marumo K."/>
            <person name="Maeda H."/>
            <person name="Nedachi M."/>
            <person name="Iwasaki W."/>
            <person name="Suwa Y."/>
            <person name="Sakata S."/>
        </authorList>
    </citation>
    <scope>NUCLEOTIDE SEQUENCE [LARGE SCALE GENOMIC DNA]</scope>
    <source>
        <strain evidence="2 3">MA2</strain>
    </source>
</reference>
<dbReference type="eggNOG" id="COG0346">
    <property type="taxonomic scope" value="Bacteria"/>
</dbReference>
<protein>
    <submittedName>
        <fullName evidence="2">Lactoylglutathione lyase</fullName>
    </submittedName>
</protein>
<dbReference type="InterPro" id="IPR004360">
    <property type="entry name" value="Glyas_Fos-R_dOase_dom"/>
</dbReference>
<dbReference type="PROSITE" id="PS51819">
    <property type="entry name" value="VOC"/>
    <property type="match status" value="1"/>
</dbReference>
<dbReference type="Proteomes" id="UP000028702">
    <property type="component" value="Unassembled WGS sequence"/>
</dbReference>
<gene>
    <name evidence="2" type="ORF">M2A_0419</name>
</gene>
<organism evidence="2 3">
    <name type="scientific">Tepidicaulis marinus</name>
    <dbReference type="NCBI Taxonomy" id="1333998"/>
    <lineage>
        <taxon>Bacteria</taxon>
        <taxon>Pseudomonadati</taxon>
        <taxon>Pseudomonadota</taxon>
        <taxon>Alphaproteobacteria</taxon>
        <taxon>Hyphomicrobiales</taxon>
        <taxon>Parvibaculaceae</taxon>
        <taxon>Tepidicaulis</taxon>
    </lineage>
</organism>
<evidence type="ECO:0000259" key="1">
    <source>
        <dbReference type="PROSITE" id="PS51819"/>
    </source>
</evidence>
<keyword evidence="2" id="KW-0456">Lyase</keyword>
<dbReference type="SUPFAM" id="SSF54593">
    <property type="entry name" value="Glyoxalase/Bleomycin resistance protein/Dihydroxybiphenyl dioxygenase"/>
    <property type="match status" value="1"/>
</dbReference>
<dbReference type="PANTHER" id="PTHR36503">
    <property type="entry name" value="BLR2520 PROTEIN"/>
    <property type="match status" value="1"/>
</dbReference>
<accession>A0A081B7A2</accession>
<dbReference type="InterPro" id="IPR037523">
    <property type="entry name" value="VOC_core"/>
</dbReference>
<name>A0A081B7A2_9HYPH</name>
<dbReference type="InterPro" id="IPR029068">
    <property type="entry name" value="Glyas_Bleomycin-R_OHBP_Dase"/>
</dbReference>
<evidence type="ECO:0000313" key="3">
    <source>
        <dbReference type="Proteomes" id="UP000028702"/>
    </source>
</evidence>
<comment type="caution">
    <text evidence="2">The sequence shown here is derived from an EMBL/GenBank/DDBJ whole genome shotgun (WGS) entry which is preliminary data.</text>
</comment>
<dbReference type="STRING" id="1333998.M2A_0419"/>
<proteinExistence type="predicted"/>
<dbReference type="AlphaFoldDB" id="A0A081B7A2"/>
<feature type="domain" description="VOC" evidence="1">
    <location>
        <begin position="4"/>
        <end position="126"/>
    </location>
</feature>